<keyword evidence="2" id="KW-1133">Transmembrane helix</keyword>
<accession>A0A1G4KDU8</accession>
<evidence type="ECO:0000313" key="4">
    <source>
        <dbReference type="Proteomes" id="UP000191144"/>
    </source>
</evidence>
<dbReference type="Proteomes" id="UP000191144">
    <property type="component" value="Chromosome H"/>
</dbReference>
<evidence type="ECO:0000256" key="2">
    <source>
        <dbReference type="SAM" id="Phobius"/>
    </source>
</evidence>
<feature type="transmembrane region" description="Helical" evidence="2">
    <location>
        <begin position="45"/>
        <end position="64"/>
    </location>
</feature>
<organism evidence="3 4">
    <name type="scientific">Lachancea meyersii CBS 8951</name>
    <dbReference type="NCBI Taxonomy" id="1266667"/>
    <lineage>
        <taxon>Eukaryota</taxon>
        <taxon>Fungi</taxon>
        <taxon>Dikarya</taxon>
        <taxon>Ascomycota</taxon>
        <taxon>Saccharomycotina</taxon>
        <taxon>Saccharomycetes</taxon>
        <taxon>Saccharomycetales</taxon>
        <taxon>Saccharomycetaceae</taxon>
        <taxon>Lachancea</taxon>
    </lineage>
</organism>
<protein>
    <submittedName>
        <fullName evidence="3">LAME_0H04280g1_1</fullName>
    </submittedName>
</protein>
<name>A0A1G4KDU8_9SACH</name>
<dbReference type="AlphaFoldDB" id="A0A1G4KDU8"/>
<proteinExistence type="predicted"/>
<reference evidence="4" key="1">
    <citation type="submission" date="2016-03" db="EMBL/GenBank/DDBJ databases">
        <authorList>
            <person name="Devillers Hugo."/>
        </authorList>
    </citation>
    <scope>NUCLEOTIDE SEQUENCE [LARGE SCALE GENOMIC DNA]</scope>
</reference>
<dbReference type="EMBL" id="LT598480">
    <property type="protein sequence ID" value="SCV02697.1"/>
    <property type="molecule type" value="Genomic_DNA"/>
</dbReference>
<feature type="compositionally biased region" description="Acidic residues" evidence="1">
    <location>
        <begin position="699"/>
        <end position="709"/>
    </location>
</feature>
<dbReference type="OrthoDB" id="4068368at2759"/>
<keyword evidence="4" id="KW-1185">Reference proteome</keyword>
<evidence type="ECO:0000256" key="1">
    <source>
        <dbReference type="SAM" id="MobiDB-lite"/>
    </source>
</evidence>
<sequence length="748" mass="82699">MLIKWPFSGCVLLIRALAILATAASVALSITILSKSSHQKCFNKPALIVLTCGLSLLAVVQSSCIKRKTGLSWVLIFSQLLCLGSAIAYVKFLLEGLPRSSLTPTEMHLTITHISVLLAAMLVSNPVYNFNSKTSEKKNISDLEHGNAEPKEAAQDLLEQRTVAMKNSAQTLTPDQDYAAVANNQQNWMNKYPSTYSSSETNSTHSVFKHNLEFQGPHVQLHPQDALLPTTSNTDGLPKTSNKSKMGVFARLRSKSKSAERSPVTGPAKDLQARYVTRLSTIQDTSKSLINVAHNSHNLEASSKSIRSSFVFNDNQKQCRLDDTELSMERHAIHRINSALLPPFLQGYENKTSVASGISPYELTPPTSSVDDDVVDILRNNDLEDIPQISDNFIDKNEVQETRSPALLQSVSLTDWQLNQSKFLHNERLLDQNNPKLLPGFELRATDKLHPPQEYSFPLAKPKVNFENLYRQDSGDAMSELDVFLKQESVEERNVTGQMMSEVLSQEDSIANSRRLSKTLDTLGGPHSPTKSITSILTNSAAGSIKYTSKFGSVFTNAGNSTMPHQTVHSRSNSQLTAFLHSAATLNNLNYSTQSSPTKSSRLRRMSKKVSLSNISFKHENEDSFNGHARDNSIDFSYVYTLQSKHSPSKSLSSVSRRNSAILQGDRSLRTASALFECGTQKGNEHANKLPNQTLEVPDINDDGCEDQESVLSSSSKRSGTDYPQAVIGEYDREKWTTLQSLSLIDEP</sequence>
<feature type="region of interest" description="Disordered" evidence="1">
    <location>
        <begin position="694"/>
        <end position="726"/>
    </location>
</feature>
<gene>
    <name evidence="3" type="ORF">LAME_0H04280G</name>
</gene>
<keyword evidence="2" id="KW-0812">Transmembrane</keyword>
<keyword evidence="2" id="KW-0472">Membrane</keyword>
<feature type="transmembrane region" description="Helical" evidence="2">
    <location>
        <begin position="71"/>
        <end position="90"/>
    </location>
</feature>
<evidence type="ECO:0000313" key="3">
    <source>
        <dbReference type="EMBL" id="SCV02697.1"/>
    </source>
</evidence>